<dbReference type="AlphaFoldDB" id="A0A2H3DED9"/>
<dbReference type="InParanoid" id="A0A2H3DED9"/>
<dbReference type="Proteomes" id="UP000217790">
    <property type="component" value="Unassembled WGS sequence"/>
</dbReference>
<evidence type="ECO:0000256" key="1">
    <source>
        <dbReference type="SAM" id="MobiDB-lite"/>
    </source>
</evidence>
<reference evidence="3" key="1">
    <citation type="journal article" date="2017" name="Nat. Ecol. Evol.">
        <title>Genome expansion and lineage-specific genetic innovations in the forest pathogenic fungi Armillaria.</title>
        <authorList>
            <person name="Sipos G."/>
            <person name="Prasanna A.N."/>
            <person name="Walter M.C."/>
            <person name="O'Connor E."/>
            <person name="Balint B."/>
            <person name="Krizsan K."/>
            <person name="Kiss B."/>
            <person name="Hess J."/>
            <person name="Varga T."/>
            <person name="Slot J."/>
            <person name="Riley R."/>
            <person name="Boka B."/>
            <person name="Rigling D."/>
            <person name="Barry K."/>
            <person name="Lee J."/>
            <person name="Mihaltcheva S."/>
            <person name="LaButti K."/>
            <person name="Lipzen A."/>
            <person name="Waldron R."/>
            <person name="Moloney N.M."/>
            <person name="Sperisen C."/>
            <person name="Kredics L."/>
            <person name="Vagvoelgyi C."/>
            <person name="Patrignani A."/>
            <person name="Fitzpatrick D."/>
            <person name="Nagy I."/>
            <person name="Doyle S."/>
            <person name="Anderson J.B."/>
            <person name="Grigoriev I.V."/>
            <person name="Gueldener U."/>
            <person name="Muensterkoetter M."/>
            <person name="Nagy L.G."/>
        </authorList>
    </citation>
    <scope>NUCLEOTIDE SEQUENCE [LARGE SCALE GENOMIC DNA]</scope>
    <source>
        <strain evidence="3">Ar21-2</strain>
    </source>
</reference>
<keyword evidence="3" id="KW-1185">Reference proteome</keyword>
<name>A0A2H3DED9_ARMGA</name>
<organism evidence="2 3">
    <name type="scientific">Armillaria gallica</name>
    <name type="common">Bulbous honey fungus</name>
    <name type="synonym">Armillaria bulbosa</name>
    <dbReference type="NCBI Taxonomy" id="47427"/>
    <lineage>
        <taxon>Eukaryota</taxon>
        <taxon>Fungi</taxon>
        <taxon>Dikarya</taxon>
        <taxon>Basidiomycota</taxon>
        <taxon>Agaricomycotina</taxon>
        <taxon>Agaricomycetes</taxon>
        <taxon>Agaricomycetidae</taxon>
        <taxon>Agaricales</taxon>
        <taxon>Marasmiineae</taxon>
        <taxon>Physalacriaceae</taxon>
        <taxon>Armillaria</taxon>
    </lineage>
</organism>
<evidence type="ECO:0000313" key="2">
    <source>
        <dbReference type="EMBL" id="PBK89812.1"/>
    </source>
</evidence>
<proteinExistence type="predicted"/>
<protein>
    <submittedName>
        <fullName evidence="2">Uncharacterized protein</fullName>
    </submittedName>
</protein>
<accession>A0A2H3DED9</accession>
<gene>
    <name evidence="2" type="ORF">ARMGADRAFT_1112840</name>
</gene>
<sequence length="211" mass="23711">MNESTAYHGTHGQIQGRPLRGRCRSTPIAKTLGLRIQVGNRQMAALDCRVKCTLNSSPFMRKDSCYALQPSMGRPTDHRGSNIPHKAKQTALVITQPPGNSTYPVLPVLPYSSYPREVDGNTSYEAQEAKYLGYIVTYNLDMHPKFLKAFVSPTDRPTRCTGITGREPLGRNEEFQEKKYESATRPEVPIWDANKFKRQKLTFIPPAGVKL</sequence>
<feature type="region of interest" description="Disordered" evidence="1">
    <location>
        <begin position="1"/>
        <end position="21"/>
    </location>
</feature>
<evidence type="ECO:0000313" key="3">
    <source>
        <dbReference type="Proteomes" id="UP000217790"/>
    </source>
</evidence>
<dbReference type="EMBL" id="KZ293667">
    <property type="protein sequence ID" value="PBK89812.1"/>
    <property type="molecule type" value="Genomic_DNA"/>
</dbReference>